<accession>W0HUH7</accession>
<dbReference type="InterPro" id="IPR048982">
    <property type="entry name" value="PirA-like"/>
</dbReference>
<dbReference type="PATRIC" id="fig|1239307.3.peg.2724"/>
<organism evidence="1 2">
    <name type="scientific">Sodalis praecaptivus</name>
    <dbReference type="NCBI Taxonomy" id="1239307"/>
    <lineage>
        <taxon>Bacteria</taxon>
        <taxon>Pseudomonadati</taxon>
        <taxon>Pseudomonadota</taxon>
        <taxon>Gammaproteobacteria</taxon>
        <taxon>Enterobacterales</taxon>
        <taxon>Bruguierivoracaceae</taxon>
        <taxon>Sodalis</taxon>
    </lineage>
</organism>
<dbReference type="HOGENOM" id="CLU_1874671_0_0_6"/>
<name>W0HUH7_9GAMM</name>
<dbReference type="AlphaFoldDB" id="W0HUH7"/>
<proteinExistence type="predicted"/>
<protein>
    <submittedName>
        <fullName evidence="1">JHE-like toxin</fullName>
    </submittedName>
</protein>
<keyword evidence="2" id="KW-1185">Reference proteome</keyword>
<dbReference type="Pfam" id="PF21510">
    <property type="entry name" value="PirA-like"/>
    <property type="match status" value="1"/>
</dbReference>
<dbReference type="KEGG" id="sod:Sant_2444"/>
<sequence>MTISITVSVSHNDVEFDGGKLDRLRHGAAIAADDHTARVTEGEMRIEPRSSLQATRTDTPIIPESRGRFYVANAGKAKQVTAVFYWSHSFTSEWFEYSSTVIARGTDGIVMPPSNSLYYSKIVIYNDTDDVAFVTAYTL</sequence>
<dbReference type="Proteomes" id="UP000019028">
    <property type="component" value="Chromosome"/>
</dbReference>
<reference evidence="1 2" key="1">
    <citation type="journal article" date="2014" name="Genome Biol. Evol.">
        <title>Genome degeneration and adaptation in a nascent stage of symbiosis.</title>
        <authorList>
            <person name="Oakeson K.F."/>
            <person name="Gil R."/>
            <person name="Clayton A.L."/>
            <person name="Dunn D.M."/>
            <person name="von Niederhausern A.C."/>
            <person name="Hamil C."/>
            <person name="Aoyagi A."/>
            <person name="Duval B."/>
            <person name="Baca A."/>
            <person name="Silva F.J."/>
            <person name="Vallier A."/>
            <person name="Jackson D.G."/>
            <person name="Latorre A."/>
            <person name="Weiss R.B."/>
            <person name="Heddi A."/>
            <person name="Moya A."/>
            <person name="Dale C."/>
        </authorList>
    </citation>
    <scope>NUCLEOTIDE SEQUENCE [LARGE SCALE GENOMIC DNA]</scope>
    <source>
        <strain evidence="1 2">HS1</strain>
    </source>
</reference>
<dbReference type="OrthoDB" id="6429340at2"/>
<gene>
    <name evidence="1" type="primary">pirA</name>
    <name evidence="1" type="ORF">Sant_2444</name>
</gene>
<evidence type="ECO:0000313" key="1">
    <source>
        <dbReference type="EMBL" id="AHF77486.1"/>
    </source>
</evidence>
<dbReference type="RefSeq" id="WP_025422633.1">
    <property type="nucleotide sequence ID" value="NZ_CP006569.1"/>
</dbReference>
<dbReference type="EMBL" id="CP006569">
    <property type="protein sequence ID" value="AHF77486.1"/>
    <property type="molecule type" value="Genomic_DNA"/>
</dbReference>
<evidence type="ECO:0000313" key="2">
    <source>
        <dbReference type="Proteomes" id="UP000019028"/>
    </source>
</evidence>